<protein>
    <submittedName>
        <fullName evidence="1">Uncharacterized protein</fullName>
    </submittedName>
</protein>
<gene>
    <name evidence="1" type="ORF">PVAND_015251</name>
</gene>
<organism evidence="1 2">
    <name type="scientific">Polypedilum vanderplanki</name>
    <name type="common">Sleeping chironomid midge</name>
    <dbReference type="NCBI Taxonomy" id="319348"/>
    <lineage>
        <taxon>Eukaryota</taxon>
        <taxon>Metazoa</taxon>
        <taxon>Ecdysozoa</taxon>
        <taxon>Arthropoda</taxon>
        <taxon>Hexapoda</taxon>
        <taxon>Insecta</taxon>
        <taxon>Pterygota</taxon>
        <taxon>Neoptera</taxon>
        <taxon>Endopterygota</taxon>
        <taxon>Diptera</taxon>
        <taxon>Nematocera</taxon>
        <taxon>Chironomoidea</taxon>
        <taxon>Chironomidae</taxon>
        <taxon>Chironominae</taxon>
        <taxon>Polypedilum</taxon>
        <taxon>Polypedilum</taxon>
    </lineage>
</organism>
<reference evidence="1" key="1">
    <citation type="submission" date="2021-03" db="EMBL/GenBank/DDBJ databases">
        <title>Chromosome level genome of the anhydrobiotic midge Polypedilum vanderplanki.</title>
        <authorList>
            <person name="Yoshida Y."/>
            <person name="Kikawada T."/>
            <person name="Gusev O."/>
        </authorList>
    </citation>
    <scope>NUCLEOTIDE SEQUENCE</scope>
    <source>
        <strain evidence="1">NIAS01</strain>
        <tissue evidence="1">Whole body or cell culture</tissue>
    </source>
</reference>
<evidence type="ECO:0000313" key="2">
    <source>
        <dbReference type="Proteomes" id="UP001107558"/>
    </source>
</evidence>
<dbReference type="EMBL" id="JADBJN010000004">
    <property type="protein sequence ID" value="KAG5667263.1"/>
    <property type="molecule type" value="Genomic_DNA"/>
</dbReference>
<dbReference type="SMART" id="SM00696">
    <property type="entry name" value="DM9"/>
    <property type="match status" value="1"/>
</dbReference>
<comment type="caution">
    <text evidence="1">The sequence shown here is derived from an EMBL/GenBank/DDBJ whole genome shotgun (WGS) entry which is preliminary data.</text>
</comment>
<sequence>MLTIELKKFWHKLRFKKRPIRSLELKELTTPPIITNLNISVFIGRSCDFDIGIIQKEFDNSSNVEYLVKNPSDTYKWQPSEKGVKVVNALELHKEGHRLFYIGMTRINDNVVVGKVRPGDGLFFIDPVTGKQAVNDSYEVLTCTSPDASNDIKSIAAQSNASCEIFYQYECGNRFYRYNLNSEPADYGVIAGQYEPGKEAYIGLSIFADFAYQINRIQLDPPGALLINVAGPASFSNDSSKIWFLINDKNHEYTWVDSKNAEIPPFAIQVGQDRSGYPLLIGRILRPNGLVLVGVVVPFAGYMYYADENGMSVSTTSGYQVLTCKSSVKNETKYLTPSYDFPSNVDTGCINNWQPYKNDDAPAKNGISAGEYDCNNTAYVGKAKDGGVYYPGRIQISSQSGIYFAGNGKMVYRSNGSYYLVDNPNYTYYWVPFDGISSPNNTVYARNDVGSWKFAFGRININKKTQIGKVLFPYLILSNDNENVTLYNDYEVLVCKPEPKYQCAQNWKSFNISNIKAVEKDGFNAGTINNSISVFIGRSCDFDIGRIQISPQSAAGLYYANEITGTEEFDNSSNVEYLVKNPSDTYKWQPSRNGVKVVNALELHKEGHRPFYIGMTRINDNVVVGKVRPGDGLFFIDPVTGKQQSMSSYEVLSCTSPDASNGEYEEESDEQWYGEHWCPFDFKSILAQSNASCEIIYQYECGNKFYHYNLDNEPIEYGISAGQYAPKKEAFIGLTIYSDISYSITQLQLEPPGVRTYYAAGPASFSNDSSKIWFLVNDKNHEYTWVDSKNGEIPPFAIQFESTRPNFPLMIGRIVKQNGFVNVGGVVSFAASMLYADDNGMTAGTSSGYQVLTCKSSVQNETKYPLPYYEFPKNIDTGCINSWQVYNNDDAPTKNGIAAGEYDCNNTAFVGKAKSAGIFTPGRIQISSPTGFYLTNSIYATNGSYYLVDNPNYTYFWTPFDGFNLPNNTVYARNDIGNWKYGIGRIKINGKMKIGKILYPLMILPNENGVDSLFNDFEVLVCKPEPKYQCAQNWKSFNISNAKAVEKDGYNIGTINNSISVFIGRSCDFDIGRIQISPQSDAGLYYANEITGTEEFVNSSNVEYLVKNPSDTYKWQPSRNGVKVVNALKLHKEGHRPFYIGMTRINDNVVVGKVRPGDGLFFIDPVTGKQQSTSSYEVLTCTSPDASNGEYEEESDEQWYGEHWCPSGKKWNYKKKKCI</sequence>
<accession>A0A9J6BC81</accession>
<dbReference type="Proteomes" id="UP001107558">
    <property type="component" value="Chromosome 4"/>
</dbReference>
<keyword evidence="2" id="KW-1185">Reference proteome</keyword>
<dbReference type="Pfam" id="PF11901">
    <property type="entry name" value="DM9"/>
    <property type="match status" value="3"/>
</dbReference>
<dbReference type="InterPro" id="IPR006616">
    <property type="entry name" value="DM9_repeat"/>
</dbReference>
<proteinExistence type="predicted"/>
<dbReference type="PANTHER" id="PTHR31649:SF11">
    <property type="entry name" value="PROTEIN UNZIPPED"/>
    <property type="match status" value="1"/>
</dbReference>
<name>A0A9J6BC81_POLVA</name>
<dbReference type="AlphaFoldDB" id="A0A9J6BC81"/>
<dbReference type="PANTHER" id="PTHR31649">
    <property type="entry name" value="AGAP009604-PA"/>
    <property type="match status" value="1"/>
</dbReference>
<evidence type="ECO:0000313" key="1">
    <source>
        <dbReference type="EMBL" id="KAG5667263.1"/>
    </source>
</evidence>